<dbReference type="GO" id="GO:0005886">
    <property type="term" value="C:plasma membrane"/>
    <property type="evidence" value="ECO:0007669"/>
    <property type="project" value="UniProtKB-SubCell"/>
</dbReference>
<feature type="domain" description="SSD" evidence="10">
    <location>
        <begin position="360"/>
        <end position="520"/>
    </location>
</feature>
<evidence type="ECO:0000313" key="12">
    <source>
        <dbReference type="Proteomes" id="UP000230233"/>
    </source>
</evidence>
<feature type="transmembrane region" description="Helical" evidence="9">
    <location>
        <begin position="542"/>
        <end position="566"/>
    </location>
</feature>
<keyword evidence="4 9" id="KW-0812">Transmembrane</keyword>
<evidence type="ECO:0000256" key="6">
    <source>
        <dbReference type="ARBA" id="ARBA00023136"/>
    </source>
</evidence>
<comment type="similarity">
    <text evidence="2">Belongs to the patched family.</text>
</comment>
<dbReference type="STRING" id="1611254.A0A2G5VTA1"/>
<evidence type="ECO:0000259" key="10">
    <source>
        <dbReference type="PROSITE" id="PS50156"/>
    </source>
</evidence>
<feature type="transmembrane region" description="Helical" evidence="9">
    <location>
        <begin position="765"/>
        <end position="786"/>
    </location>
</feature>
<keyword evidence="7" id="KW-0325">Glycoprotein</keyword>
<feature type="transmembrane region" description="Helical" evidence="9">
    <location>
        <begin position="495"/>
        <end position="522"/>
    </location>
</feature>
<evidence type="ECO:0000256" key="8">
    <source>
        <dbReference type="SAM" id="MobiDB-lite"/>
    </source>
</evidence>
<comment type="subcellular location">
    <subcellularLocation>
        <location evidence="1">Cell membrane</location>
        <topology evidence="1">Multi-pass membrane protein</topology>
    </subcellularLocation>
</comment>
<dbReference type="SUPFAM" id="SSF82866">
    <property type="entry name" value="Multidrug efflux transporter AcrB transmembrane domain"/>
    <property type="match status" value="2"/>
</dbReference>
<evidence type="ECO:0000256" key="1">
    <source>
        <dbReference type="ARBA" id="ARBA00004651"/>
    </source>
</evidence>
<dbReference type="PANTHER" id="PTHR10796">
    <property type="entry name" value="PATCHED-RELATED"/>
    <property type="match status" value="1"/>
</dbReference>
<dbReference type="InterPro" id="IPR051697">
    <property type="entry name" value="Patched_domain-protein"/>
</dbReference>
<evidence type="ECO:0000256" key="3">
    <source>
        <dbReference type="ARBA" id="ARBA00022475"/>
    </source>
</evidence>
<dbReference type="GO" id="GO:0030659">
    <property type="term" value="C:cytoplasmic vesicle membrane"/>
    <property type="evidence" value="ECO:0007669"/>
    <property type="project" value="TreeGrafter"/>
</dbReference>
<evidence type="ECO:0000256" key="4">
    <source>
        <dbReference type="ARBA" id="ARBA00022692"/>
    </source>
</evidence>
<dbReference type="Pfam" id="PF02460">
    <property type="entry name" value="Patched"/>
    <property type="match status" value="1"/>
</dbReference>
<reference evidence="12" key="1">
    <citation type="submission" date="2017-10" db="EMBL/GenBank/DDBJ databases">
        <title>Rapid genome shrinkage in a self-fertile nematode reveals novel sperm competition proteins.</title>
        <authorList>
            <person name="Yin D."/>
            <person name="Schwarz E.M."/>
            <person name="Thomas C.G."/>
            <person name="Felde R.L."/>
            <person name="Korf I.F."/>
            <person name="Cutter A.D."/>
            <person name="Schartner C.M."/>
            <person name="Ralston E.J."/>
            <person name="Meyer B.J."/>
            <person name="Haag E.S."/>
        </authorList>
    </citation>
    <scope>NUCLEOTIDE SEQUENCE [LARGE SCALE GENOMIC DNA]</scope>
    <source>
        <strain evidence="12">JU1422</strain>
    </source>
</reference>
<sequence length="978" mass="109795">MAPPAEGEEFIHRPTVVSTASATSRPRHKTFELLGPFNNISLADMYKVCGKIIGKFPIPFIIATAIMCSASLGAIGLQMKDNVRDGYTPKNSQSRLENRIYREFLGSEGDPVMTTVLMTAKDGGSMHRIEYLEEAQRKFRNSEIQKFRNQDIQKFGNSEIQKFRNSEIQKFGNSEIQKFRNSIIQKLRKLRNSKIPNPTIFQQWLYISKNLSADVGNGEFMKFGDFCGHYCQANDILNYFLSAYKTKSEDPKREGYQLDYPIATIMGYQLHLERNFFGVTINQSDPVTNIQDMRVLALPVLSEVKTFEDTDKLNKWELAVYNYATIYSALEGPHNLVEINVIGAEVVDTEMNKDAQKMVPYFIVGIISMILFIFLTVSISASYYGYFSWRIALIALACLMVPILAILSAFGINNMLGNRTNSPMMIMPFLINGIGVNDAFLTLQNWLQHSPDLPSGKRLGYMLAEAGPSITTTTLTNVIVFLIGWMNPTEEMSIFCLGCAISLLLAYVYTLTFFCPILVLLLTERVKEPSKLESVFNKALGFYAKIICSRWTFLLLIVGSLVYWGFGIYGTLGIRAVLNTAKILPLETPIRKPNRIIEETVWKEFYPVTVIVNNPVDIGNPAKLSIFDSLVADFESMEKCRGSEYTISPIRDYQTYFYGVGAEEFDYEEETVTNTSTSLDTSKLSAFLASPIYKHHKGTLKLNFSDPVPIRKVQLIFAYENVTSWDDRIQIMKDWRHIASSYKSLNVSVWNVNAMFVDQMLSLKGLAISNALVTLGCMAAVCIVFIRNPLSVCLATAAILSISLGVTGYLCFWDLDLDPVTLCAVIVSIGMSVDFVAHVACHYQVRFKEFEEDGIVKKIEMKTPESRVVNSLSNVLWPMVQSAFSTLLCVLPLAILQNYLPMVFVKTILLVVIWGMFHGLVLLPCILAQFPLSVFNKTFSDLLFGRTSSSSCSSETDSDEDTTAEAQEMLPLAGAEKA</sequence>
<dbReference type="Proteomes" id="UP000230233">
    <property type="component" value="Chromosome I"/>
</dbReference>
<keyword evidence="3" id="KW-1003">Cell membrane</keyword>
<keyword evidence="6 9" id="KW-0472">Membrane</keyword>
<dbReference type="GO" id="GO:0018996">
    <property type="term" value="P:molting cycle, collagen and cuticulin-based cuticle"/>
    <property type="evidence" value="ECO:0007669"/>
    <property type="project" value="TreeGrafter"/>
</dbReference>
<feature type="transmembrane region" description="Helical" evidence="9">
    <location>
        <begin position="424"/>
        <end position="447"/>
    </location>
</feature>
<feature type="transmembrane region" description="Helical" evidence="9">
    <location>
        <begin position="908"/>
        <end position="930"/>
    </location>
</feature>
<dbReference type="InterPro" id="IPR000731">
    <property type="entry name" value="SSD"/>
</dbReference>
<evidence type="ECO:0000313" key="11">
    <source>
        <dbReference type="EMBL" id="PIC54911.1"/>
    </source>
</evidence>
<evidence type="ECO:0000256" key="9">
    <source>
        <dbReference type="SAM" id="Phobius"/>
    </source>
</evidence>
<dbReference type="OrthoDB" id="6510177at2759"/>
<accession>A0A2G5VTA1</accession>
<feature type="region of interest" description="Disordered" evidence="8">
    <location>
        <begin position="947"/>
        <end position="978"/>
    </location>
</feature>
<keyword evidence="5 9" id="KW-1133">Transmembrane helix</keyword>
<evidence type="ECO:0000256" key="2">
    <source>
        <dbReference type="ARBA" id="ARBA00005585"/>
    </source>
</evidence>
<evidence type="ECO:0000256" key="5">
    <source>
        <dbReference type="ARBA" id="ARBA00022989"/>
    </source>
</evidence>
<dbReference type="FunFam" id="1.20.1640.10:FF:000013">
    <property type="entry name" value="PaTched Related family"/>
    <property type="match status" value="1"/>
</dbReference>
<gene>
    <name evidence="11" type="primary">Cni-ptr-21</name>
    <name evidence="11" type="synonym">Cnig_chr_I.g403</name>
    <name evidence="11" type="ORF">B9Z55_000403</name>
</gene>
<feature type="transmembrane region" description="Helical" evidence="9">
    <location>
        <begin position="56"/>
        <end position="77"/>
    </location>
</feature>
<comment type="caution">
    <text evidence="11">The sequence shown here is derived from an EMBL/GenBank/DDBJ whole genome shotgun (WGS) entry which is preliminary data.</text>
</comment>
<organism evidence="11 12">
    <name type="scientific">Caenorhabditis nigoni</name>
    <dbReference type="NCBI Taxonomy" id="1611254"/>
    <lineage>
        <taxon>Eukaryota</taxon>
        <taxon>Metazoa</taxon>
        <taxon>Ecdysozoa</taxon>
        <taxon>Nematoda</taxon>
        <taxon>Chromadorea</taxon>
        <taxon>Rhabditida</taxon>
        <taxon>Rhabditina</taxon>
        <taxon>Rhabditomorpha</taxon>
        <taxon>Rhabditoidea</taxon>
        <taxon>Rhabditidae</taxon>
        <taxon>Peloderinae</taxon>
        <taxon>Caenorhabditis</taxon>
    </lineage>
</organism>
<feature type="transmembrane region" description="Helical" evidence="9">
    <location>
        <begin position="875"/>
        <end position="896"/>
    </location>
</feature>
<feature type="transmembrane region" description="Helical" evidence="9">
    <location>
        <begin position="459"/>
        <end position="483"/>
    </location>
</feature>
<name>A0A2G5VTA1_9PELO</name>
<dbReference type="GO" id="GO:0006897">
    <property type="term" value="P:endocytosis"/>
    <property type="evidence" value="ECO:0007669"/>
    <property type="project" value="TreeGrafter"/>
</dbReference>
<feature type="transmembrane region" description="Helical" evidence="9">
    <location>
        <begin position="391"/>
        <end position="412"/>
    </location>
</feature>
<dbReference type="PANTHER" id="PTHR10796:SF102">
    <property type="entry name" value="SSD DOMAIN-CONTAINING PROTEIN"/>
    <property type="match status" value="1"/>
</dbReference>
<protein>
    <recommendedName>
        <fullName evidence="10">SSD domain-containing protein</fullName>
    </recommendedName>
</protein>
<dbReference type="AlphaFoldDB" id="A0A2G5VTA1"/>
<dbReference type="PROSITE" id="PS50156">
    <property type="entry name" value="SSD"/>
    <property type="match status" value="1"/>
</dbReference>
<dbReference type="InterPro" id="IPR003392">
    <property type="entry name" value="PTHD_SSD"/>
</dbReference>
<proteinExistence type="inferred from homology"/>
<feature type="transmembrane region" description="Helical" evidence="9">
    <location>
        <begin position="820"/>
        <end position="840"/>
    </location>
</feature>
<evidence type="ECO:0000256" key="7">
    <source>
        <dbReference type="ARBA" id="ARBA00023180"/>
    </source>
</evidence>
<dbReference type="EMBL" id="PDUG01000001">
    <property type="protein sequence ID" value="PIC54911.1"/>
    <property type="molecule type" value="Genomic_DNA"/>
</dbReference>
<keyword evidence="12" id="KW-1185">Reference proteome</keyword>
<feature type="transmembrane region" description="Helical" evidence="9">
    <location>
        <begin position="792"/>
        <end position="813"/>
    </location>
</feature>
<dbReference type="Gene3D" id="1.20.1640.10">
    <property type="entry name" value="Multidrug efflux transporter AcrB transmembrane domain"/>
    <property type="match status" value="2"/>
</dbReference>
<feature type="transmembrane region" description="Helical" evidence="9">
    <location>
        <begin position="361"/>
        <end position="385"/>
    </location>
</feature>